<protein>
    <submittedName>
        <fullName evidence="1">Uncharacterized protein</fullName>
    </submittedName>
</protein>
<dbReference type="EMBL" id="KZ345505">
    <property type="protein sequence ID" value="PIO73170.1"/>
    <property type="molecule type" value="Genomic_DNA"/>
</dbReference>
<name>A0A2G9UUI0_TELCI</name>
<reference evidence="1 2" key="1">
    <citation type="submission" date="2015-09" db="EMBL/GenBank/DDBJ databases">
        <title>Draft genome of the parasitic nematode Teladorsagia circumcincta isolate WARC Sus (inbred).</title>
        <authorList>
            <person name="Mitreva M."/>
        </authorList>
    </citation>
    <scope>NUCLEOTIDE SEQUENCE [LARGE SCALE GENOMIC DNA]</scope>
    <source>
        <strain evidence="1 2">S</strain>
    </source>
</reference>
<dbReference type="Proteomes" id="UP000230423">
    <property type="component" value="Unassembled WGS sequence"/>
</dbReference>
<evidence type="ECO:0000313" key="1">
    <source>
        <dbReference type="EMBL" id="PIO73170.1"/>
    </source>
</evidence>
<evidence type="ECO:0000313" key="2">
    <source>
        <dbReference type="Proteomes" id="UP000230423"/>
    </source>
</evidence>
<proteinExistence type="predicted"/>
<dbReference type="OrthoDB" id="10017659at2759"/>
<gene>
    <name evidence="1" type="ORF">TELCIR_04873</name>
</gene>
<feature type="non-terminal residue" evidence="1">
    <location>
        <position position="1"/>
    </location>
</feature>
<dbReference type="AlphaFoldDB" id="A0A2G9UUI0"/>
<accession>A0A2G9UUI0</accession>
<organism evidence="1 2">
    <name type="scientific">Teladorsagia circumcincta</name>
    <name type="common">Brown stomach worm</name>
    <name type="synonym">Ostertagia circumcincta</name>
    <dbReference type="NCBI Taxonomy" id="45464"/>
    <lineage>
        <taxon>Eukaryota</taxon>
        <taxon>Metazoa</taxon>
        <taxon>Ecdysozoa</taxon>
        <taxon>Nematoda</taxon>
        <taxon>Chromadorea</taxon>
        <taxon>Rhabditida</taxon>
        <taxon>Rhabditina</taxon>
        <taxon>Rhabditomorpha</taxon>
        <taxon>Strongyloidea</taxon>
        <taxon>Trichostrongylidae</taxon>
        <taxon>Teladorsagia</taxon>
    </lineage>
</organism>
<keyword evidence="2" id="KW-1185">Reference proteome</keyword>
<sequence length="394" mass="44155">KAESLKVTKRRLSPETFELIRQRGAARAAVNHQLTSELAKLCREAIKENLRERRAAVQAEAAETGRGIRYARRCFASYKTKMTCLRRPDGTLTASRRAMEKVIHDFYSDLFDSHVHLPTAQLSTARGWIRRYLSSLFRIPTCHQVDSNVRLKRALDVRHWVSHQELSESRYDKGELGLSDALSGIITSNPQPFPMIPVPSAAAVETNNGSEVKYASHSLPWPVSSPTLNVPYFDLSTYRTVDLDVAPSRDTNGFDLPLTDVTTLRFFFNLGVQYSRSLAATQLYQERFTNAGASSSSVATALSTPFNVTHIHQFASVGLGKLHGPINFTKKRPRKSEPPSPAFTCLALFISIRMDDAIVYIYCAKAVESAYAMTFGDPMSLLVSYHMQNRRPSF</sequence>